<keyword evidence="3 4" id="KW-0694">RNA-binding</keyword>
<dbReference type="OrthoDB" id="9800507at2"/>
<comment type="similarity">
    <text evidence="4">Belongs to the PTH family.</text>
</comment>
<feature type="binding site" evidence="4">
    <location>
        <position position="75"/>
    </location>
    <ligand>
        <name>tRNA</name>
        <dbReference type="ChEBI" id="CHEBI:17843"/>
    </ligand>
</feature>
<organism evidence="5 6">
    <name type="scientific">Desulfonatronum thiosulfatophilum</name>
    <dbReference type="NCBI Taxonomy" id="617002"/>
    <lineage>
        <taxon>Bacteria</taxon>
        <taxon>Pseudomonadati</taxon>
        <taxon>Thermodesulfobacteriota</taxon>
        <taxon>Desulfovibrionia</taxon>
        <taxon>Desulfovibrionales</taxon>
        <taxon>Desulfonatronaceae</taxon>
        <taxon>Desulfonatronum</taxon>
    </lineage>
</organism>
<evidence type="ECO:0000256" key="3">
    <source>
        <dbReference type="ARBA" id="ARBA00022884"/>
    </source>
</evidence>
<comment type="function">
    <text evidence="4">Hydrolyzes ribosome-free peptidyl-tRNAs (with 1 or more amino acids incorporated), which drop off the ribosome during protein synthesis, or as a result of ribosome stalling.</text>
</comment>
<dbReference type="SUPFAM" id="SSF53178">
    <property type="entry name" value="Peptidyl-tRNA hydrolase-like"/>
    <property type="match status" value="1"/>
</dbReference>
<keyword evidence="6" id="KW-1185">Reference proteome</keyword>
<dbReference type="NCBIfam" id="TIGR00447">
    <property type="entry name" value="pth"/>
    <property type="match status" value="1"/>
</dbReference>
<dbReference type="GO" id="GO:0006515">
    <property type="term" value="P:protein quality control for misfolded or incompletely synthesized proteins"/>
    <property type="evidence" value="ECO:0007669"/>
    <property type="project" value="UniProtKB-UniRule"/>
</dbReference>
<comment type="subunit">
    <text evidence="4">Monomer.</text>
</comment>
<reference evidence="5 6" key="1">
    <citation type="submission" date="2016-10" db="EMBL/GenBank/DDBJ databases">
        <authorList>
            <person name="de Groot N.N."/>
        </authorList>
    </citation>
    <scope>NUCLEOTIDE SEQUENCE [LARGE SCALE GENOMIC DNA]</scope>
    <source>
        <strain evidence="5 6">ASO4-2</strain>
    </source>
</reference>
<gene>
    <name evidence="4" type="primary">pth</name>
    <name evidence="5" type="ORF">SAMN05660653_02780</name>
</gene>
<dbReference type="PANTHER" id="PTHR17224">
    <property type="entry name" value="PEPTIDYL-TRNA HYDROLASE"/>
    <property type="match status" value="1"/>
</dbReference>
<dbReference type="CDD" id="cd00462">
    <property type="entry name" value="PTH"/>
    <property type="match status" value="1"/>
</dbReference>
<evidence type="ECO:0000313" key="6">
    <source>
        <dbReference type="Proteomes" id="UP000198771"/>
    </source>
</evidence>
<dbReference type="GO" id="GO:0072344">
    <property type="term" value="P:rescue of stalled ribosome"/>
    <property type="evidence" value="ECO:0007669"/>
    <property type="project" value="UniProtKB-UniRule"/>
</dbReference>
<protein>
    <recommendedName>
        <fullName evidence="4">Peptidyl-tRNA hydrolase</fullName>
        <shortName evidence="4">Pth</shortName>
        <ecNumber evidence="4">3.1.1.29</ecNumber>
    </recommendedName>
</protein>
<dbReference type="Gene3D" id="3.40.50.1470">
    <property type="entry name" value="Peptidyl-tRNA hydrolase"/>
    <property type="match status" value="1"/>
</dbReference>
<dbReference type="InterPro" id="IPR036416">
    <property type="entry name" value="Pept_tRNA_hydro_sf"/>
</dbReference>
<accession>A0A1G6EDP2</accession>
<evidence type="ECO:0000313" key="5">
    <source>
        <dbReference type="EMBL" id="SDB55502.1"/>
    </source>
</evidence>
<dbReference type="EC" id="3.1.1.29" evidence="4"/>
<dbReference type="PANTHER" id="PTHR17224:SF1">
    <property type="entry name" value="PEPTIDYL-TRNA HYDROLASE"/>
    <property type="match status" value="1"/>
</dbReference>
<comment type="subcellular location">
    <subcellularLocation>
        <location evidence="4">Cytoplasm</location>
    </subcellularLocation>
</comment>
<feature type="binding site" evidence="4">
    <location>
        <position position="73"/>
    </location>
    <ligand>
        <name>tRNA</name>
        <dbReference type="ChEBI" id="CHEBI:17843"/>
    </ligand>
</feature>
<feature type="active site" description="Proton acceptor" evidence="4">
    <location>
        <position position="25"/>
    </location>
</feature>
<dbReference type="GO" id="GO:0004045">
    <property type="term" value="F:peptidyl-tRNA hydrolase activity"/>
    <property type="evidence" value="ECO:0007669"/>
    <property type="project" value="UniProtKB-UniRule"/>
</dbReference>
<feature type="site" description="Stabilizes the basic form of H active site to accept a proton" evidence="4">
    <location>
        <position position="100"/>
    </location>
</feature>
<comment type="caution">
    <text evidence="4">Lacks conserved residue(s) required for the propagation of feature annotation.</text>
</comment>
<comment type="function">
    <text evidence="4">Catalyzes the release of premature peptidyl moieties from peptidyl-tRNA molecules trapped in stalled 50S ribosomal subunits, and thus maintains levels of free tRNAs and 50S ribosomes.</text>
</comment>
<dbReference type="AlphaFoldDB" id="A0A1G6EDP2"/>
<dbReference type="InterPro" id="IPR001328">
    <property type="entry name" value="Pept_tRNA_hydro"/>
</dbReference>
<dbReference type="HAMAP" id="MF_00083">
    <property type="entry name" value="Pept_tRNA_hydro_bact"/>
    <property type="match status" value="1"/>
</dbReference>
<proteinExistence type="inferred from homology"/>
<keyword evidence="2 4" id="KW-0378">Hydrolase</keyword>
<keyword evidence="4" id="KW-0963">Cytoplasm</keyword>
<dbReference type="Proteomes" id="UP000198771">
    <property type="component" value="Unassembled WGS sequence"/>
</dbReference>
<dbReference type="GO" id="GO:0005737">
    <property type="term" value="C:cytoplasm"/>
    <property type="evidence" value="ECO:0007669"/>
    <property type="project" value="UniProtKB-SubCell"/>
</dbReference>
<evidence type="ECO:0000256" key="4">
    <source>
        <dbReference type="HAMAP-Rule" id="MF_00083"/>
    </source>
</evidence>
<dbReference type="EMBL" id="FMXO01000017">
    <property type="protein sequence ID" value="SDB55502.1"/>
    <property type="molecule type" value="Genomic_DNA"/>
</dbReference>
<dbReference type="Pfam" id="PF01195">
    <property type="entry name" value="Pept_tRNA_hydro"/>
    <property type="match status" value="1"/>
</dbReference>
<name>A0A1G6EDP2_9BACT</name>
<dbReference type="RefSeq" id="WP_092123092.1">
    <property type="nucleotide sequence ID" value="NZ_FMXO01000017.1"/>
</dbReference>
<evidence type="ECO:0000256" key="1">
    <source>
        <dbReference type="ARBA" id="ARBA00022555"/>
    </source>
</evidence>
<evidence type="ECO:0000256" key="2">
    <source>
        <dbReference type="ARBA" id="ARBA00022801"/>
    </source>
</evidence>
<dbReference type="GO" id="GO:0000049">
    <property type="term" value="F:tRNA binding"/>
    <property type="evidence" value="ECO:0007669"/>
    <property type="project" value="UniProtKB-UniRule"/>
</dbReference>
<feature type="site" description="Discriminates between blocked and unblocked aminoacyl-tRNA" evidence="4">
    <location>
        <position position="15"/>
    </location>
</feature>
<dbReference type="STRING" id="617002.SAMN05660653_02780"/>
<sequence>MINQGFRGIIVGLGNPGTEYHRTPHNLGFLALDALFAARHSTWRIISSPVPKCELWRGDFGGETWLAAKPSTYMNRSGDAVGPLIRWYRLGPENLIVVHDDLDLQPGTVRFKMGGGAAGHKGILSISSALGTNEFARLRLGIGRPPKGHDPAGYVLRNIQPELDSVYSEVLGKSANALTTFCTKGISVAMMEYHSNPKLPSPGQTQSA</sequence>
<keyword evidence="1 4" id="KW-0820">tRNA-binding</keyword>
<feature type="binding site" evidence="4">
    <location>
        <position position="20"/>
    </location>
    <ligand>
        <name>tRNA</name>
        <dbReference type="ChEBI" id="CHEBI:17843"/>
    </ligand>
</feature>
<comment type="catalytic activity">
    <reaction evidence="4">
        <text>an N-acyl-L-alpha-aminoacyl-tRNA + H2O = an N-acyl-L-amino acid + a tRNA + H(+)</text>
        <dbReference type="Rhea" id="RHEA:54448"/>
        <dbReference type="Rhea" id="RHEA-COMP:10123"/>
        <dbReference type="Rhea" id="RHEA-COMP:13883"/>
        <dbReference type="ChEBI" id="CHEBI:15377"/>
        <dbReference type="ChEBI" id="CHEBI:15378"/>
        <dbReference type="ChEBI" id="CHEBI:59874"/>
        <dbReference type="ChEBI" id="CHEBI:78442"/>
        <dbReference type="ChEBI" id="CHEBI:138191"/>
        <dbReference type="EC" id="3.1.1.29"/>
    </reaction>
</comment>